<keyword evidence="1" id="KW-0812">Transmembrane</keyword>
<keyword evidence="1" id="KW-0472">Membrane</keyword>
<dbReference type="AlphaFoldDB" id="A0A1Q9JKW6"/>
<comment type="caution">
    <text evidence="2">The sequence shown here is derived from an EMBL/GenBank/DDBJ whole genome shotgun (WGS) entry which is preliminary data.</text>
</comment>
<evidence type="ECO:0000256" key="1">
    <source>
        <dbReference type="SAM" id="Phobius"/>
    </source>
</evidence>
<name>A0A1Q9JKW6_9FIRM</name>
<evidence type="ECO:0000313" key="3">
    <source>
        <dbReference type="Proteomes" id="UP000187404"/>
    </source>
</evidence>
<feature type="transmembrane region" description="Helical" evidence="1">
    <location>
        <begin position="5"/>
        <end position="25"/>
    </location>
</feature>
<organism evidence="2 3">
    <name type="scientific">Hornefia porci</name>
    <dbReference type="NCBI Taxonomy" id="2652292"/>
    <lineage>
        <taxon>Bacteria</taxon>
        <taxon>Bacillati</taxon>
        <taxon>Bacillota</taxon>
        <taxon>Clostridia</taxon>
        <taxon>Peptostreptococcales</taxon>
        <taxon>Anaerovoracaceae</taxon>
        <taxon>Hornefia</taxon>
    </lineage>
</organism>
<reference evidence="2 3" key="1">
    <citation type="journal article" date="2016" name="Appl. Environ. Microbiol.">
        <title>Function and Phylogeny of Bacterial Butyryl Coenzyme A:Acetate Transferases and Their Diversity in the Proximal Colon of Swine.</title>
        <authorList>
            <person name="Trachsel J."/>
            <person name="Bayles D.O."/>
            <person name="Looft T."/>
            <person name="Levine U.Y."/>
            <person name="Allen H.K."/>
        </authorList>
    </citation>
    <scope>NUCLEOTIDE SEQUENCE [LARGE SCALE GENOMIC DNA]</scope>
    <source>
        <strain evidence="2 3">68-3-10</strain>
    </source>
</reference>
<keyword evidence="3" id="KW-1185">Reference proteome</keyword>
<protein>
    <submittedName>
        <fullName evidence="2">Uncharacterized protein</fullName>
    </submittedName>
</protein>
<dbReference type="Proteomes" id="UP000187404">
    <property type="component" value="Unassembled WGS sequence"/>
</dbReference>
<proteinExistence type="predicted"/>
<keyword evidence="1" id="KW-1133">Transmembrane helix</keyword>
<dbReference type="RefSeq" id="WP_075714829.1">
    <property type="nucleotide sequence ID" value="NZ_MJIE01000001.1"/>
</dbReference>
<accession>A0A1Q9JKW6</accession>
<gene>
    <name evidence="2" type="ORF">BHK98_12775</name>
</gene>
<sequence>MRRKIIYGVLAVVCIVLLAVLITMYQRQVSVNGQMLADDFRYAGYSAVSFDKVSSDRLTNGEKKKALNSYWLAMRPLSANINRVAESGAYREYRMDGLEEFLIELNEDLGNPAKYDALIHTIKKVNANLERIGEQSTSGYNFRGDPENIRKYISEIEEDCRAYTGR</sequence>
<dbReference type="EMBL" id="MJIE01000001">
    <property type="protein sequence ID" value="OLR56862.1"/>
    <property type="molecule type" value="Genomic_DNA"/>
</dbReference>
<evidence type="ECO:0000313" key="2">
    <source>
        <dbReference type="EMBL" id="OLR56862.1"/>
    </source>
</evidence>